<evidence type="ECO:0000313" key="2">
    <source>
        <dbReference type="Proteomes" id="UP001281614"/>
    </source>
</evidence>
<dbReference type="Gene3D" id="1.25.40.10">
    <property type="entry name" value="Tetratricopeptide repeat domain"/>
    <property type="match status" value="1"/>
</dbReference>
<gene>
    <name evidence="1" type="ORF">CKAH01_16388</name>
</gene>
<dbReference type="SMART" id="SM00028">
    <property type="entry name" value="TPR"/>
    <property type="match status" value="2"/>
</dbReference>
<organism evidence="1 2">
    <name type="scientific">Colletotrichum kahawae</name>
    <name type="common">Coffee berry disease fungus</name>
    <dbReference type="NCBI Taxonomy" id="34407"/>
    <lineage>
        <taxon>Eukaryota</taxon>
        <taxon>Fungi</taxon>
        <taxon>Dikarya</taxon>
        <taxon>Ascomycota</taxon>
        <taxon>Pezizomycotina</taxon>
        <taxon>Sordariomycetes</taxon>
        <taxon>Hypocreomycetidae</taxon>
        <taxon>Glomerellales</taxon>
        <taxon>Glomerellaceae</taxon>
        <taxon>Colletotrichum</taxon>
        <taxon>Colletotrichum gloeosporioides species complex</taxon>
    </lineage>
</organism>
<evidence type="ECO:0000313" key="1">
    <source>
        <dbReference type="EMBL" id="KAK2761093.1"/>
    </source>
</evidence>
<accession>A0AAD9YG77</accession>
<dbReference type="InterPro" id="IPR011990">
    <property type="entry name" value="TPR-like_helical_dom_sf"/>
</dbReference>
<keyword evidence="2" id="KW-1185">Reference proteome</keyword>
<dbReference type="EMBL" id="VYYT01000164">
    <property type="protein sequence ID" value="KAK2761093.1"/>
    <property type="molecule type" value="Genomic_DNA"/>
</dbReference>
<reference evidence="1" key="1">
    <citation type="submission" date="2023-02" db="EMBL/GenBank/DDBJ databases">
        <title>Colletotrichum kahawae CIFC_Que2 genome sequencing and assembly.</title>
        <authorList>
            <person name="Baroncelli R."/>
        </authorList>
    </citation>
    <scope>NUCLEOTIDE SEQUENCE</scope>
    <source>
        <strain evidence="1">CIFC_Que2</strain>
    </source>
</reference>
<dbReference type="AlphaFoldDB" id="A0AAD9YG77"/>
<dbReference type="InterPro" id="IPR019734">
    <property type="entry name" value="TPR_rpt"/>
</dbReference>
<sequence length="602" mass="68613">MARSATPAAKKFLDSIASPFIDDTPAHARIPRIMSTMAYENDMINSPVPRLRTFDADQTGRPFSSSDADMLLRLSCFFAPLHDIPVEMLRLGTTPRNRWTKNGSTATRQSRVHPNLAAFISNQRRTDAALQALVESGAISFDTVNGHKTYKIRPRLMEETLAKLELDCIKFWKQQALLVLYHAITWKYIEPSTPVATMTVPHLQHVLKLDGDLSADIPGFNLAPEIEEDLVLTLTEAARLPKISWKAFAVDQARAFCRVGQSAYAVSRVLENLCLVRRLSKKEIPWLKDEHAVGTADPNDLRTHAANGLTALQDCLDEMQREAFSKAEEVLDGWEPISKQPMVQVVLFRKYCLLGQIKRQQGLFPQAVQAVETALKIANEHRKNGLYFDEDLPSLACSYADTLREQRSFNEAEKHLQWNLQNPVLSFRSRSQIQASLVECLFAKGHKMLIDGEHCEARQILENAEKLCQKLVHLESEPILRFDQLRTWLTFGKISFIRGDYVGAEHRFQEAMNVINKFERTNGYATTVIITSMIHTLRRSLEAVDHDPEAQINRQKALEQSCKELEILKSMADPNGTRFWIPGLCEWEEWLRTQDLRRQSHL</sequence>
<dbReference type="SUPFAM" id="SSF48452">
    <property type="entry name" value="TPR-like"/>
    <property type="match status" value="1"/>
</dbReference>
<proteinExistence type="predicted"/>
<name>A0AAD9YG77_COLKA</name>
<comment type="caution">
    <text evidence="1">The sequence shown here is derived from an EMBL/GenBank/DDBJ whole genome shotgun (WGS) entry which is preliminary data.</text>
</comment>
<dbReference type="Proteomes" id="UP001281614">
    <property type="component" value="Unassembled WGS sequence"/>
</dbReference>
<protein>
    <submittedName>
        <fullName evidence="1">Uncharacterized protein</fullName>
    </submittedName>
</protein>